<dbReference type="OrthoDB" id="4835445at2759"/>
<evidence type="ECO:0000313" key="5">
    <source>
        <dbReference type="Proteomes" id="UP000799429"/>
    </source>
</evidence>
<dbReference type="SMART" id="SM00066">
    <property type="entry name" value="GAL4"/>
    <property type="match status" value="1"/>
</dbReference>
<dbReference type="PANTHER" id="PTHR37534">
    <property type="entry name" value="TRANSCRIPTIONAL ACTIVATOR PROTEIN UGA3"/>
    <property type="match status" value="1"/>
</dbReference>
<dbReference type="InterPro" id="IPR001138">
    <property type="entry name" value="Zn2Cys6_DnaBD"/>
</dbReference>
<comment type="caution">
    <text evidence="4">The sequence shown here is derived from an EMBL/GenBank/DDBJ whole genome shotgun (WGS) entry which is preliminary data.</text>
</comment>
<protein>
    <recommendedName>
        <fullName evidence="3">Zn(2)-C6 fungal-type domain-containing protein</fullName>
    </recommendedName>
</protein>
<dbReference type="GO" id="GO:0008270">
    <property type="term" value="F:zinc ion binding"/>
    <property type="evidence" value="ECO:0007669"/>
    <property type="project" value="InterPro"/>
</dbReference>
<dbReference type="PANTHER" id="PTHR37534:SF11">
    <property type="entry name" value="ZN(II)2CYS6 TRANSCRIPTION FACTOR (EUROFUNG)"/>
    <property type="match status" value="1"/>
</dbReference>
<dbReference type="GO" id="GO:0005634">
    <property type="term" value="C:nucleus"/>
    <property type="evidence" value="ECO:0007669"/>
    <property type="project" value="UniProtKB-SubCell"/>
</dbReference>
<dbReference type="SUPFAM" id="SSF57701">
    <property type="entry name" value="Zn2/Cys6 DNA-binding domain"/>
    <property type="match status" value="1"/>
</dbReference>
<dbReference type="Pfam" id="PF11951">
    <property type="entry name" value="Fungal_trans_2"/>
    <property type="match status" value="1"/>
</dbReference>
<evidence type="ECO:0000256" key="2">
    <source>
        <dbReference type="ARBA" id="ARBA00023242"/>
    </source>
</evidence>
<keyword evidence="2" id="KW-0539">Nucleus</keyword>
<evidence type="ECO:0000259" key="3">
    <source>
        <dbReference type="PROSITE" id="PS50048"/>
    </source>
</evidence>
<dbReference type="EMBL" id="MU006122">
    <property type="protein sequence ID" value="KAF2834256.1"/>
    <property type="molecule type" value="Genomic_DNA"/>
</dbReference>
<name>A0A9P4S108_9PEZI</name>
<dbReference type="InterPro" id="IPR021858">
    <property type="entry name" value="Fun_TF"/>
</dbReference>
<comment type="subcellular location">
    <subcellularLocation>
        <location evidence="1">Nucleus</location>
    </subcellularLocation>
</comment>
<proteinExistence type="predicted"/>
<sequence length="637" mass="72823">MVRVYSAVADKDTSYTSHNARRLAKSRNGCLHCKDKRLKCDETKPSCTNCLTRDITCPGYKKSLKWSTKYELLTSYPESQRSPFRGIRDEREVAGSSFPHPSVAEAFRIAEGSMTGNFAANSNIGPNTGTRCLPAHNNRYIPPKEIHADNDSSNSNGSKGYVDQLKADMRARTDASDWHIPASGIRFDPRRPLHGPGTNLVEHYFKEVCIVFSSYDGTLNPFRVSVGQIWQETPSIYYAIQSMAAAQLANIFPHMKLRGLKLQQSAYSCLYEELRRVETEKQPNDRILLAILLLGLSAAWHDCRDLGLAHLHAARNLIYPKLTRIGPQTKKTTQRHNQFFKESLIYWEMLLGFVSQESCTYVWDPWLGVGNLSRCKDSNEPKDKILPHPWTGVCPRTQMLFAEVGRLVRQQRLNRNRACDYISLNDDVELVWATALEQQLLELELPTLDDLIDPGDENTAKKHFITIGEAYRCAGLLEIYRIFPQILRQRLGSGSEIDERRCTYGLPQFAPDCNDSPLDMQIWVNSFAIYILKTLESLPLSSGTCCLQPILLVTASSELRYVASLDYYDFHANDSKVSYARRFVEGRLREFCRKLPAEPLRQMLVLIKEVWRRLDNGEEDVFWINVMFDNHWQTIMG</sequence>
<dbReference type="PROSITE" id="PS00463">
    <property type="entry name" value="ZN2_CY6_FUNGAL_1"/>
    <property type="match status" value="1"/>
</dbReference>
<evidence type="ECO:0000256" key="1">
    <source>
        <dbReference type="ARBA" id="ARBA00004123"/>
    </source>
</evidence>
<dbReference type="Proteomes" id="UP000799429">
    <property type="component" value="Unassembled WGS sequence"/>
</dbReference>
<dbReference type="GO" id="GO:0000976">
    <property type="term" value="F:transcription cis-regulatory region binding"/>
    <property type="evidence" value="ECO:0007669"/>
    <property type="project" value="TreeGrafter"/>
</dbReference>
<evidence type="ECO:0000313" key="4">
    <source>
        <dbReference type="EMBL" id="KAF2834256.1"/>
    </source>
</evidence>
<feature type="domain" description="Zn(2)-C6 fungal-type" evidence="3">
    <location>
        <begin position="29"/>
        <end position="57"/>
    </location>
</feature>
<organism evidence="4 5">
    <name type="scientific">Patellaria atrata CBS 101060</name>
    <dbReference type="NCBI Taxonomy" id="1346257"/>
    <lineage>
        <taxon>Eukaryota</taxon>
        <taxon>Fungi</taxon>
        <taxon>Dikarya</taxon>
        <taxon>Ascomycota</taxon>
        <taxon>Pezizomycotina</taxon>
        <taxon>Dothideomycetes</taxon>
        <taxon>Dothideomycetes incertae sedis</taxon>
        <taxon>Patellariales</taxon>
        <taxon>Patellariaceae</taxon>
        <taxon>Patellaria</taxon>
    </lineage>
</organism>
<dbReference type="AlphaFoldDB" id="A0A9P4S108"/>
<dbReference type="GO" id="GO:0045944">
    <property type="term" value="P:positive regulation of transcription by RNA polymerase II"/>
    <property type="evidence" value="ECO:0007669"/>
    <property type="project" value="TreeGrafter"/>
</dbReference>
<dbReference type="PRINTS" id="PR00755">
    <property type="entry name" value="AFLATOXINBRP"/>
</dbReference>
<dbReference type="Gene3D" id="4.10.240.10">
    <property type="entry name" value="Zn(2)-C6 fungal-type DNA-binding domain"/>
    <property type="match status" value="1"/>
</dbReference>
<dbReference type="Pfam" id="PF00172">
    <property type="entry name" value="Zn_clus"/>
    <property type="match status" value="1"/>
</dbReference>
<accession>A0A9P4S108</accession>
<reference evidence="4" key="1">
    <citation type="journal article" date="2020" name="Stud. Mycol.">
        <title>101 Dothideomycetes genomes: a test case for predicting lifestyles and emergence of pathogens.</title>
        <authorList>
            <person name="Haridas S."/>
            <person name="Albert R."/>
            <person name="Binder M."/>
            <person name="Bloem J."/>
            <person name="Labutti K."/>
            <person name="Salamov A."/>
            <person name="Andreopoulos B."/>
            <person name="Baker S."/>
            <person name="Barry K."/>
            <person name="Bills G."/>
            <person name="Bluhm B."/>
            <person name="Cannon C."/>
            <person name="Castanera R."/>
            <person name="Culley D."/>
            <person name="Daum C."/>
            <person name="Ezra D."/>
            <person name="Gonzalez J."/>
            <person name="Henrissat B."/>
            <person name="Kuo A."/>
            <person name="Liang C."/>
            <person name="Lipzen A."/>
            <person name="Lutzoni F."/>
            <person name="Magnuson J."/>
            <person name="Mondo S."/>
            <person name="Nolan M."/>
            <person name="Ohm R."/>
            <person name="Pangilinan J."/>
            <person name="Park H.-J."/>
            <person name="Ramirez L."/>
            <person name="Alfaro M."/>
            <person name="Sun H."/>
            <person name="Tritt A."/>
            <person name="Yoshinaga Y."/>
            <person name="Zwiers L.-H."/>
            <person name="Turgeon B."/>
            <person name="Goodwin S."/>
            <person name="Spatafora J."/>
            <person name="Crous P."/>
            <person name="Grigoriev I."/>
        </authorList>
    </citation>
    <scope>NUCLEOTIDE SEQUENCE</scope>
    <source>
        <strain evidence="4">CBS 101060</strain>
    </source>
</reference>
<dbReference type="CDD" id="cd00067">
    <property type="entry name" value="GAL4"/>
    <property type="match status" value="1"/>
</dbReference>
<dbReference type="GO" id="GO:0000981">
    <property type="term" value="F:DNA-binding transcription factor activity, RNA polymerase II-specific"/>
    <property type="evidence" value="ECO:0007669"/>
    <property type="project" value="InterPro"/>
</dbReference>
<gene>
    <name evidence="4" type="ORF">M501DRAFT_1020927</name>
</gene>
<dbReference type="InterPro" id="IPR036864">
    <property type="entry name" value="Zn2-C6_fun-type_DNA-bd_sf"/>
</dbReference>
<keyword evidence="5" id="KW-1185">Reference proteome</keyword>
<dbReference type="PROSITE" id="PS50048">
    <property type="entry name" value="ZN2_CY6_FUNGAL_2"/>
    <property type="match status" value="1"/>
</dbReference>